<dbReference type="GO" id="GO:0016887">
    <property type="term" value="F:ATP hydrolysis activity"/>
    <property type="evidence" value="ECO:0007669"/>
    <property type="project" value="TreeGrafter"/>
</dbReference>
<dbReference type="STRING" id="157072.A0A024TIJ0"/>
<evidence type="ECO:0000256" key="3">
    <source>
        <dbReference type="ARBA" id="ARBA00022781"/>
    </source>
</evidence>
<comment type="similarity">
    <text evidence="1 5">Belongs to the V-ATPase G subunit family.</text>
</comment>
<dbReference type="Pfam" id="PF03179">
    <property type="entry name" value="V-ATPase_G"/>
    <property type="match status" value="1"/>
</dbReference>
<evidence type="ECO:0000256" key="5">
    <source>
        <dbReference type="RuleBase" id="RU364019"/>
    </source>
</evidence>
<dbReference type="VEuPathDB" id="FungiDB:H310_12645"/>
<accession>A0A024TIJ0</accession>
<gene>
    <name evidence="6" type="ORF">H310_12645</name>
</gene>
<dbReference type="GO" id="GO:0046961">
    <property type="term" value="F:proton-transporting ATPase activity, rotational mechanism"/>
    <property type="evidence" value="ECO:0007669"/>
    <property type="project" value="InterPro"/>
</dbReference>
<dbReference type="eggNOG" id="KOG1772">
    <property type="taxonomic scope" value="Eukaryota"/>
</dbReference>
<proteinExistence type="inferred from homology"/>
<dbReference type="RefSeq" id="XP_008878022.1">
    <property type="nucleotide sequence ID" value="XM_008879800.1"/>
</dbReference>
<dbReference type="NCBIfam" id="TIGR01147">
    <property type="entry name" value="V_ATP_synt_G"/>
    <property type="match status" value="1"/>
</dbReference>
<dbReference type="GO" id="GO:0000221">
    <property type="term" value="C:vacuolar proton-transporting V-type ATPase, V1 domain"/>
    <property type="evidence" value="ECO:0007669"/>
    <property type="project" value="TreeGrafter"/>
</dbReference>
<reference evidence="6" key="1">
    <citation type="submission" date="2013-12" db="EMBL/GenBank/DDBJ databases">
        <title>The Genome Sequence of Aphanomyces invadans NJM9701.</title>
        <authorList>
            <consortium name="The Broad Institute Genomics Platform"/>
            <person name="Russ C."/>
            <person name="Tyler B."/>
            <person name="van West P."/>
            <person name="Dieguez-Uribeondo J."/>
            <person name="Young S.K."/>
            <person name="Zeng Q."/>
            <person name="Gargeya S."/>
            <person name="Fitzgerald M."/>
            <person name="Abouelleil A."/>
            <person name="Alvarado L."/>
            <person name="Chapman S.B."/>
            <person name="Gainer-Dewar J."/>
            <person name="Goldberg J."/>
            <person name="Griggs A."/>
            <person name="Gujja S."/>
            <person name="Hansen M."/>
            <person name="Howarth C."/>
            <person name="Imamovic A."/>
            <person name="Ireland A."/>
            <person name="Larimer J."/>
            <person name="McCowan C."/>
            <person name="Murphy C."/>
            <person name="Pearson M."/>
            <person name="Poon T.W."/>
            <person name="Priest M."/>
            <person name="Roberts A."/>
            <person name="Saif S."/>
            <person name="Shea T."/>
            <person name="Sykes S."/>
            <person name="Wortman J."/>
            <person name="Nusbaum C."/>
            <person name="Birren B."/>
        </authorList>
    </citation>
    <scope>NUCLEOTIDE SEQUENCE [LARGE SCALE GENOMIC DNA]</scope>
    <source>
        <strain evidence="6">NJM9701</strain>
    </source>
</reference>
<comment type="function">
    <text evidence="5">Subunit of the V1 complex of vacuolar(H+)-ATPase (V-ATPase), a multisubunit enzyme composed of a peripheral complex (V1) that hydrolyzes ATP and a membrane integral complex (V0) that translocates protons. V-ATPase is responsible for acidifying and maintaining the pH of intracellular compartments and in some cell types, is targeted to the plasma membrane, where it is responsible for acidifying the extracellular environment.</text>
</comment>
<dbReference type="PANTHER" id="PTHR12713:SF11">
    <property type="entry name" value="V-TYPE PROTON ATPASE SUBUNIT G"/>
    <property type="match status" value="1"/>
</dbReference>
<sequence>MAANQSIKELMAAETKASKIISEARQERGDRLKQAKAEAEAEIAAYRRQQDQVFQMNSTDLLGDDSTIMDKETDQEIQKMTGDYNKNKDAVLNMMYGHVTKVVLKVPEARKVTHKA</sequence>
<keyword evidence="4 5" id="KW-0406">Ion transport</keyword>
<dbReference type="GeneID" id="20089695"/>
<protein>
    <recommendedName>
        <fullName evidence="5">V-type proton ATPase subunit G</fullName>
    </recommendedName>
</protein>
<organism evidence="6">
    <name type="scientific">Aphanomyces invadans</name>
    <dbReference type="NCBI Taxonomy" id="157072"/>
    <lineage>
        <taxon>Eukaryota</taxon>
        <taxon>Sar</taxon>
        <taxon>Stramenopiles</taxon>
        <taxon>Oomycota</taxon>
        <taxon>Saprolegniomycetes</taxon>
        <taxon>Saprolegniales</taxon>
        <taxon>Verrucalvaceae</taxon>
        <taxon>Aphanomyces</taxon>
    </lineage>
</organism>
<dbReference type="EMBL" id="KI913992">
    <property type="protein sequence ID" value="ETV93386.1"/>
    <property type="molecule type" value="Genomic_DNA"/>
</dbReference>
<dbReference type="AlphaFoldDB" id="A0A024TIJ0"/>
<dbReference type="Gene3D" id="1.20.5.2950">
    <property type="match status" value="1"/>
</dbReference>
<dbReference type="InterPro" id="IPR005124">
    <property type="entry name" value="V-ATPase_G"/>
</dbReference>
<name>A0A024TIJ0_9STRA</name>
<comment type="subunit">
    <text evidence="5">V-ATPase is a heteromultimeric enzyme made up of two complexes: the ATP-hydrolytic V1 complex and the proton translocation V0 complex.</text>
</comment>
<evidence type="ECO:0000313" key="6">
    <source>
        <dbReference type="EMBL" id="ETV93386.1"/>
    </source>
</evidence>
<evidence type="ECO:0000256" key="2">
    <source>
        <dbReference type="ARBA" id="ARBA00022448"/>
    </source>
</evidence>
<dbReference type="OrthoDB" id="250802at2759"/>
<evidence type="ECO:0000256" key="4">
    <source>
        <dbReference type="ARBA" id="ARBA00023065"/>
    </source>
</evidence>
<evidence type="ECO:0000256" key="1">
    <source>
        <dbReference type="ARBA" id="ARBA00010066"/>
    </source>
</evidence>
<dbReference type="PANTHER" id="PTHR12713">
    <property type="entry name" value="VACUOLAR ATP SYNTHASE SUBUNIT G"/>
    <property type="match status" value="1"/>
</dbReference>
<keyword evidence="2 5" id="KW-0813">Transport</keyword>
<dbReference type="FunFam" id="1.20.5.2950:FF:000001">
    <property type="entry name" value="V-type proton ATPase subunit G"/>
    <property type="match status" value="1"/>
</dbReference>
<keyword evidence="3 5" id="KW-0375">Hydrogen ion transport</keyword>